<feature type="signal peptide" evidence="10">
    <location>
        <begin position="1"/>
        <end position="19"/>
    </location>
</feature>
<evidence type="ECO:0000256" key="6">
    <source>
        <dbReference type="ARBA" id="ARBA00023136"/>
    </source>
</evidence>
<comment type="caution">
    <text evidence="11">The sequence shown here is derived from an EMBL/GenBank/DDBJ whole genome shotgun (WGS) entry which is preliminary data.</text>
</comment>
<comment type="subcellular location">
    <subcellularLocation>
        <location evidence="1">Membrane</location>
        <topology evidence="1">Single-pass type I membrane protein</topology>
    </subcellularLocation>
</comment>
<keyword evidence="3 9" id="KW-0812">Transmembrane</keyword>
<proteinExistence type="inferred from homology"/>
<gene>
    <name evidence="11" type="ORF">ACAOBT_LOCUS16911</name>
</gene>
<dbReference type="EMBL" id="CAKOFQ010006987">
    <property type="protein sequence ID" value="CAH1985865.1"/>
    <property type="molecule type" value="Genomic_DNA"/>
</dbReference>
<organism evidence="11 12">
    <name type="scientific">Acanthoscelides obtectus</name>
    <name type="common">Bean weevil</name>
    <name type="synonym">Bruchus obtectus</name>
    <dbReference type="NCBI Taxonomy" id="200917"/>
    <lineage>
        <taxon>Eukaryota</taxon>
        <taxon>Metazoa</taxon>
        <taxon>Ecdysozoa</taxon>
        <taxon>Arthropoda</taxon>
        <taxon>Hexapoda</taxon>
        <taxon>Insecta</taxon>
        <taxon>Pterygota</taxon>
        <taxon>Neoptera</taxon>
        <taxon>Endopterygota</taxon>
        <taxon>Coleoptera</taxon>
        <taxon>Polyphaga</taxon>
        <taxon>Cucujiformia</taxon>
        <taxon>Chrysomeloidea</taxon>
        <taxon>Chrysomelidae</taxon>
        <taxon>Bruchinae</taxon>
        <taxon>Bruchini</taxon>
        <taxon>Acanthoscelides</taxon>
    </lineage>
</organism>
<evidence type="ECO:0000313" key="12">
    <source>
        <dbReference type="Proteomes" id="UP001152888"/>
    </source>
</evidence>
<feature type="transmembrane region" description="Helical" evidence="9">
    <location>
        <begin position="98"/>
        <end position="118"/>
    </location>
</feature>
<feature type="chain" id="PRO_5040387601" evidence="10">
    <location>
        <begin position="20"/>
        <end position="162"/>
    </location>
</feature>
<evidence type="ECO:0000256" key="4">
    <source>
        <dbReference type="ARBA" id="ARBA00022729"/>
    </source>
</evidence>
<evidence type="ECO:0000256" key="2">
    <source>
        <dbReference type="ARBA" id="ARBA00006986"/>
    </source>
</evidence>
<evidence type="ECO:0000256" key="10">
    <source>
        <dbReference type="SAM" id="SignalP"/>
    </source>
</evidence>
<evidence type="ECO:0000256" key="8">
    <source>
        <dbReference type="SAM" id="MobiDB-lite"/>
    </source>
</evidence>
<feature type="region of interest" description="Disordered" evidence="8">
    <location>
        <begin position="60"/>
        <end position="80"/>
    </location>
</feature>
<comment type="similarity">
    <text evidence="2">Belongs to the FAM174 family.</text>
</comment>
<dbReference type="GO" id="GO:0016020">
    <property type="term" value="C:membrane"/>
    <property type="evidence" value="ECO:0007669"/>
    <property type="project" value="UniProtKB-SubCell"/>
</dbReference>
<sequence length="162" mass="18377">MILLFIAILMIQCLVAVHSQSLLSLPLNLENVANKNSTAKTVDKHPIIQLDLTNNNSKRQDKNVNITQSPNESLNKNTLSEDRVHSEDLEESSVLNKFVIVIVALTIVFFIFLAVRTFRASRNSIVKKYGVKARRCDVEMEPLPLDDEEDETIFELGNFARH</sequence>
<keyword evidence="12" id="KW-1185">Reference proteome</keyword>
<name>A0A9P0KYY3_ACAOB</name>
<dbReference type="OrthoDB" id="5917722at2759"/>
<evidence type="ECO:0000256" key="1">
    <source>
        <dbReference type="ARBA" id="ARBA00004479"/>
    </source>
</evidence>
<dbReference type="AlphaFoldDB" id="A0A9P0KYY3"/>
<keyword evidence="7" id="KW-0325">Glycoprotein</keyword>
<dbReference type="Pfam" id="PF06679">
    <property type="entry name" value="DUF1180"/>
    <property type="match status" value="1"/>
</dbReference>
<evidence type="ECO:0000256" key="9">
    <source>
        <dbReference type="SAM" id="Phobius"/>
    </source>
</evidence>
<evidence type="ECO:0000256" key="7">
    <source>
        <dbReference type="ARBA" id="ARBA00023180"/>
    </source>
</evidence>
<evidence type="ECO:0000256" key="3">
    <source>
        <dbReference type="ARBA" id="ARBA00022692"/>
    </source>
</evidence>
<keyword evidence="5 9" id="KW-1133">Transmembrane helix</keyword>
<accession>A0A9P0KYY3</accession>
<dbReference type="PANTHER" id="PTHR28607:SF4">
    <property type="entry name" value="TRANSMEMBRANE PROTEIN"/>
    <property type="match status" value="1"/>
</dbReference>
<keyword evidence="6 9" id="KW-0472">Membrane</keyword>
<keyword evidence="4 10" id="KW-0732">Signal</keyword>
<evidence type="ECO:0000313" key="11">
    <source>
        <dbReference type="EMBL" id="CAH1985865.1"/>
    </source>
</evidence>
<protein>
    <submittedName>
        <fullName evidence="11">Uncharacterized protein</fullName>
    </submittedName>
</protein>
<dbReference type="PANTHER" id="PTHR28607">
    <property type="entry name" value="EXPRESSED PROTEIN"/>
    <property type="match status" value="1"/>
</dbReference>
<reference evidence="11" key="1">
    <citation type="submission" date="2022-03" db="EMBL/GenBank/DDBJ databases">
        <authorList>
            <person name="Sayadi A."/>
        </authorList>
    </citation>
    <scope>NUCLEOTIDE SEQUENCE</scope>
</reference>
<dbReference type="Proteomes" id="UP001152888">
    <property type="component" value="Unassembled WGS sequence"/>
</dbReference>
<evidence type="ECO:0000256" key="5">
    <source>
        <dbReference type="ARBA" id="ARBA00022989"/>
    </source>
</evidence>
<dbReference type="InterPro" id="IPR009565">
    <property type="entry name" value="FAM174-like"/>
</dbReference>
<feature type="compositionally biased region" description="Polar residues" evidence="8">
    <location>
        <begin position="60"/>
        <end position="78"/>
    </location>
</feature>